<dbReference type="Proteomes" id="UP000011182">
    <property type="component" value="Unassembled WGS sequence"/>
</dbReference>
<name>A0A9W5LF57_9BACI</name>
<evidence type="ECO:0000313" key="1">
    <source>
        <dbReference type="EMBL" id="ELS59588.1"/>
    </source>
</evidence>
<gene>
    <name evidence="1" type="ORF">BSI_39690</name>
</gene>
<proteinExistence type="predicted"/>
<dbReference type="EMBL" id="AMXN01000009">
    <property type="protein sequence ID" value="ELS59588.1"/>
    <property type="molecule type" value="Genomic_DNA"/>
</dbReference>
<evidence type="ECO:0000313" key="2">
    <source>
        <dbReference type="Proteomes" id="UP000011182"/>
    </source>
</evidence>
<keyword evidence="2" id="KW-1185">Reference proteome</keyword>
<comment type="caution">
    <text evidence="1">The sequence shown here is derived from an EMBL/GenBank/DDBJ whole genome shotgun (WGS) entry which is preliminary data.</text>
</comment>
<protein>
    <submittedName>
        <fullName evidence="1">Uncharacterized protein</fullName>
    </submittedName>
</protein>
<reference evidence="1 2" key="1">
    <citation type="journal article" date="2014" name="Syst. Appl. Microbiol.">
        <title>Genomic insights into the taxonomic status of the three subspecies of Bacillus subtilis.</title>
        <authorList>
            <person name="Yi H."/>
            <person name="Chun J."/>
            <person name="Cha C.J."/>
        </authorList>
    </citation>
    <scope>NUCLEOTIDE SEQUENCE [LARGE SCALE GENOMIC DNA]</scope>
    <source>
        <strain evidence="1 2">KCTC 13429</strain>
    </source>
</reference>
<dbReference type="AlphaFoldDB" id="A0A9W5LF57"/>
<organism evidence="1 2">
    <name type="scientific">Bacillus inaquosorum KCTC 13429</name>
    <dbReference type="NCBI Taxonomy" id="1236548"/>
    <lineage>
        <taxon>Bacteria</taxon>
        <taxon>Bacillati</taxon>
        <taxon>Bacillota</taxon>
        <taxon>Bacilli</taxon>
        <taxon>Bacillales</taxon>
        <taxon>Bacillaceae</taxon>
        <taxon>Bacillus</taxon>
    </lineage>
</organism>
<sequence>MKSIVYLKSGWHLVIKLIESRILKAKNKITRRPSKSSSF</sequence>
<accession>A0A9W5LF57</accession>